<accession>A0A2T0GYS8</accession>
<dbReference type="PANTHER" id="PTHR30363">
    <property type="entry name" value="HTH-TYPE TRANSCRIPTIONAL REGULATOR SRLR-RELATED"/>
    <property type="match status" value="1"/>
</dbReference>
<evidence type="ECO:0000256" key="2">
    <source>
        <dbReference type="ARBA" id="ARBA00023125"/>
    </source>
</evidence>
<name>A0A2T0GYS8_ACTMO</name>
<dbReference type="InterPro" id="IPR014036">
    <property type="entry name" value="DeoR-like_C"/>
</dbReference>
<dbReference type="Gene3D" id="3.40.50.1360">
    <property type="match status" value="1"/>
</dbReference>
<dbReference type="Pfam" id="PF08220">
    <property type="entry name" value="HTH_DeoR"/>
    <property type="match status" value="1"/>
</dbReference>
<evidence type="ECO:0000313" key="6">
    <source>
        <dbReference type="EMBL" id="PRW64266.1"/>
    </source>
</evidence>
<dbReference type="Pfam" id="PF00455">
    <property type="entry name" value="DeoRC"/>
    <property type="match status" value="1"/>
</dbReference>
<dbReference type="SMART" id="SM01134">
    <property type="entry name" value="DeoRC"/>
    <property type="match status" value="1"/>
</dbReference>
<dbReference type="InterPro" id="IPR050313">
    <property type="entry name" value="Carb_Metab_HTH_regulators"/>
</dbReference>
<dbReference type="AlphaFoldDB" id="A0A2T0GYS8"/>
<evidence type="ECO:0000256" key="3">
    <source>
        <dbReference type="ARBA" id="ARBA00023163"/>
    </source>
</evidence>
<dbReference type="SMART" id="SM00420">
    <property type="entry name" value="HTH_DEOR"/>
    <property type="match status" value="1"/>
</dbReference>
<dbReference type="PRINTS" id="PR00037">
    <property type="entry name" value="HTHLACR"/>
</dbReference>
<dbReference type="PANTHER" id="PTHR30363:SF44">
    <property type="entry name" value="AGA OPERON TRANSCRIPTIONAL REPRESSOR-RELATED"/>
    <property type="match status" value="1"/>
</dbReference>
<evidence type="ECO:0000256" key="4">
    <source>
        <dbReference type="SAM" id="MobiDB-lite"/>
    </source>
</evidence>
<keyword evidence="1" id="KW-0805">Transcription regulation</keyword>
<proteinExistence type="predicted"/>
<feature type="domain" description="HTH deoR-type" evidence="5">
    <location>
        <begin position="3"/>
        <end position="58"/>
    </location>
</feature>
<dbReference type="Proteomes" id="UP000239352">
    <property type="component" value="Unassembled WGS sequence"/>
</dbReference>
<evidence type="ECO:0000313" key="7">
    <source>
        <dbReference type="Proteomes" id="UP000239352"/>
    </source>
</evidence>
<evidence type="ECO:0000259" key="5">
    <source>
        <dbReference type="PROSITE" id="PS51000"/>
    </source>
</evidence>
<feature type="region of interest" description="Disordered" evidence="4">
    <location>
        <begin position="256"/>
        <end position="279"/>
    </location>
</feature>
<reference evidence="6 7" key="1">
    <citation type="submission" date="2018-03" db="EMBL/GenBank/DDBJ databases">
        <title>Actinopolyspora mortivallis from Sahara, screening for active biomolecules.</title>
        <authorList>
            <person name="Selama O."/>
            <person name="Wellington E.M.H."/>
            <person name="Hacene H."/>
        </authorList>
    </citation>
    <scope>NUCLEOTIDE SEQUENCE [LARGE SCALE GENOMIC DNA]</scope>
    <source>
        <strain evidence="6 7">M5A</strain>
    </source>
</reference>
<comment type="caution">
    <text evidence="6">The sequence shown here is derived from an EMBL/GenBank/DDBJ whole genome shotgun (WGS) entry which is preliminary data.</text>
</comment>
<dbReference type="InterPro" id="IPR036388">
    <property type="entry name" value="WH-like_DNA-bd_sf"/>
</dbReference>
<keyword evidence="7" id="KW-1185">Reference proteome</keyword>
<dbReference type="RefSeq" id="WP_106113021.1">
    <property type="nucleotide sequence ID" value="NZ_PVSR01000005.1"/>
</dbReference>
<dbReference type="InterPro" id="IPR001034">
    <property type="entry name" value="DeoR_HTH"/>
</dbReference>
<dbReference type="EMBL" id="PVSR01000005">
    <property type="protein sequence ID" value="PRW64266.1"/>
    <property type="molecule type" value="Genomic_DNA"/>
</dbReference>
<dbReference type="InterPro" id="IPR018356">
    <property type="entry name" value="Tscrpt_reg_HTH_DeoR_CS"/>
</dbReference>
<keyword evidence="2" id="KW-0238">DNA-binding</keyword>
<dbReference type="PROSITE" id="PS00894">
    <property type="entry name" value="HTH_DEOR_1"/>
    <property type="match status" value="1"/>
</dbReference>
<dbReference type="Gene3D" id="1.10.10.10">
    <property type="entry name" value="Winged helix-like DNA-binding domain superfamily/Winged helix DNA-binding domain"/>
    <property type="match status" value="1"/>
</dbReference>
<dbReference type="InterPro" id="IPR037171">
    <property type="entry name" value="NagB/RpiA_transferase-like"/>
</dbReference>
<dbReference type="GO" id="GO:0003677">
    <property type="term" value="F:DNA binding"/>
    <property type="evidence" value="ECO:0007669"/>
    <property type="project" value="UniProtKB-KW"/>
</dbReference>
<dbReference type="SUPFAM" id="SSF100950">
    <property type="entry name" value="NagB/RpiA/CoA transferase-like"/>
    <property type="match status" value="1"/>
</dbReference>
<keyword evidence="3" id="KW-0804">Transcription</keyword>
<sequence>MLARQRQEMILDEVRRTGAVQVSDLVQRLGVSDMTIRRDLDALAARGAVEKVYGGATSVLDRSTDEPGFETKSMYLPEEKKAIALRASEMVRPGTALGLSAGTTTWTLARHLDDVADLTVVTNSVRIADVLQQRGRTDRTVILTGGVRTPSDALVGPVAVRTLQSLHLDLVFLGVHGMSTRAGFTTPNLDESETNRALARAANRLVVLADHSKWSTVGISTIVGLDEVDVLVTDDGLPEQARTALEERVRELRIAPCSGNGDGVSSCPSRRAPSEEEHR</sequence>
<dbReference type="InParanoid" id="A0A2T0GYS8"/>
<dbReference type="STRING" id="1050202.GCA_000384035_02967"/>
<dbReference type="PROSITE" id="PS51000">
    <property type="entry name" value="HTH_DEOR_2"/>
    <property type="match status" value="1"/>
</dbReference>
<dbReference type="InterPro" id="IPR036390">
    <property type="entry name" value="WH_DNA-bd_sf"/>
</dbReference>
<evidence type="ECO:0000256" key="1">
    <source>
        <dbReference type="ARBA" id="ARBA00023015"/>
    </source>
</evidence>
<gene>
    <name evidence="6" type="ORF">CEP50_06460</name>
</gene>
<dbReference type="SUPFAM" id="SSF46785">
    <property type="entry name" value="Winged helix' DNA-binding domain"/>
    <property type="match status" value="1"/>
</dbReference>
<organism evidence="6 7">
    <name type="scientific">Actinopolyspora mortivallis</name>
    <dbReference type="NCBI Taxonomy" id="33906"/>
    <lineage>
        <taxon>Bacteria</taxon>
        <taxon>Bacillati</taxon>
        <taxon>Actinomycetota</taxon>
        <taxon>Actinomycetes</taxon>
        <taxon>Actinopolysporales</taxon>
        <taxon>Actinopolysporaceae</taxon>
        <taxon>Actinopolyspora</taxon>
    </lineage>
</organism>
<protein>
    <submittedName>
        <fullName evidence="6">DeoR family transcriptional regulator</fullName>
    </submittedName>
</protein>
<dbReference type="GO" id="GO:0003700">
    <property type="term" value="F:DNA-binding transcription factor activity"/>
    <property type="evidence" value="ECO:0007669"/>
    <property type="project" value="InterPro"/>
</dbReference>